<evidence type="ECO:0000313" key="1">
    <source>
        <dbReference type="EMBL" id="CAG9335616.1"/>
    </source>
</evidence>
<name>A0AAU9KC66_9CILI</name>
<protein>
    <submittedName>
        <fullName evidence="1">Uncharacterized protein</fullName>
    </submittedName>
</protein>
<accession>A0AAU9KC66</accession>
<gene>
    <name evidence="1" type="ORF">BSTOLATCC_MIC64081</name>
</gene>
<comment type="caution">
    <text evidence="1">The sequence shown here is derived from an EMBL/GenBank/DDBJ whole genome shotgun (WGS) entry which is preliminary data.</text>
</comment>
<dbReference type="EMBL" id="CAJZBQ010000062">
    <property type="protein sequence ID" value="CAG9335616.1"/>
    <property type="molecule type" value="Genomic_DNA"/>
</dbReference>
<dbReference type="Proteomes" id="UP001162131">
    <property type="component" value="Unassembled WGS sequence"/>
</dbReference>
<reference evidence="1" key="1">
    <citation type="submission" date="2021-09" db="EMBL/GenBank/DDBJ databases">
        <authorList>
            <consortium name="AG Swart"/>
            <person name="Singh M."/>
            <person name="Singh A."/>
            <person name="Seah K."/>
            <person name="Emmerich C."/>
        </authorList>
    </citation>
    <scope>NUCLEOTIDE SEQUENCE</scope>
    <source>
        <strain evidence="1">ATCC30299</strain>
    </source>
</reference>
<keyword evidence="2" id="KW-1185">Reference proteome</keyword>
<dbReference type="SUPFAM" id="SSF47473">
    <property type="entry name" value="EF-hand"/>
    <property type="match status" value="1"/>
</dbReference>
<sequence>MEELLIDLLEGEVTKSIFWKVGSKKPVTLTSGLKKILHKISKVFKGDIEQLEEFFSIPLNPLDPTDTINPENITWESFKKRLETLLTKAMGVSYTQGDITWTEDDSSKQEFSDSPEQSSINILKRPLINAVIESSDYKQIKSLVTTPKVLTKSSTMNEKYEKNVNTSLISDSRRYHKGNWIEPYLNIYASDIELIFQSKVSNQSNMIEAHELKGMLRDMLWLMKLPQDKDLFLFDRMIENRFKHTQNKSQTKYLKLTYSQCIDLIEEWASKESLNRLSYESQMLNTIEEYTDLIPNMKSDSDLSSHLYDLIENLKLINTSFSSKSYYKSAPETLIEKQVKGLKEIFSFYASQYKGIGKSPTFDQITTHKQVLNVSKFIKFCNDFGIIGKKGSQRLTIPQVSQIFVNNQNCTRTMDLTQFLSAVENIAEQFWAAQMSGISENEIKDIGLTKKRQLLYQYLQCDDPNTYNQKLKGFGLPFSMEQAGYRIPEYDLSKKYKFKDQSIVKQRINEWKQQKEDEKPKRSSSVPIGVRINAIRMRLMQRKDKITWNELRNMEHESFINADELKGILTEDDIKSAM</sequence>
<proteinExistence type="predicted"/>
<dbReference type="Gene3D" id="1.10.238.10">
    <property type="entry name" value="EF-hand"/>
    <property type="match status" value="1"/>
</dbReference>
<organism evidence="1 2">
    <name type="scientific">Blepharisma stoltei</name>
    <dbReference type="NCBI Taxonomy" id="1481888"/>
    <lineage>
        <taxon>Eukaryota</taxon>
        <taxon>Sar</taxon>
        <taxon>Alveolata</taxon>
        <taxon>Ciliophora</taxon>
        <taxon>Postciliodesmatophora</taxon>
        <taxon>Heterotrichea</taxon>
        <taxon>Heterotrichida</taxon>
        <taxon>Blepharismidae</taxon>
        <taxon>Blepharisma</taxon>
    </lineage>
</organism>
<dbReference type="AlphaFoldDB" id="A0AAU9KC66"/>
<dbReference type="InterPro" id="IPR011992">
    <property type="entry name" value="EF-hand-dom_pair"/>
</dbReference>
<evidence type="ECO:0000313" key="2">
    <source>
        <dbReference type="Proteomes" id="UP001162131"/>
    </source>
</evidence>